<keyword evidence="2" id="KW-1185">Reference proteome</keyword>
<accession>A0A2T7DXQ8</accession>
<proteinExistence type="predicted"/>
<sequence>MVREQGTAWSRGSTTRYGTVFWSMNRTMQPQFDPNNQTEVLCTRPGLQHSQAGPGSAIVYRLWALRLPYNVLNHATYHYKNSILDDEIYSFDDTTFMAFKQILK</sequence>
<gene>
    <name evidence="1" type="ORF">GQ55_4G119100</name>
</gene>
<name>A0A2T7DXQ8_9POAL</name>
<dbReference type="EMBL" id="CM009752">
    <property type="protein sequence ID" value="PUZ60369.1"/>
    <property type="molecule type" value="Genomic_DNA"/>
</dbReference>
<protein>
    <submittedName>
        <fullName evidence="1">Uncharacterized protein</fullName>
    </submittedName>
</protein>
<dbReference type="Gramene" id="PUZ60369">
    <property type="protein sequence ID" value="PUZ60369"/>
    <property type="gene ID" value="GQ55_4G119100"/>
</dbReference>
<dbReference type="Proteomes" id="UP000244336">
    <property type="component" value="Chromosome 4"/>
</dbReference>
<evidence type="ECO:0000313" key="2">
    <source>
        <dbReference type="Proteomes" id="UP000244336"/>
    </source>
</evidence>
<reference evidence="1 2" key="1">
    <citation type="submission" date="2018-04" db="EMBL/GenBank/DDBJ databases">
        <title>WGS assembly of Panicum hallii var. hallii HAL2.</title>
        <authorList>
            <person name="Lovell J."/>
            <person name="Jenkins J."/>
            <person name="Lowry D."/>
            <person name="Mamidi S."/>
            <person name="Sreedasyam A."/>
            <person name="Weng X."/>
            <person name="Barry K."/>
            <person name="Bonette J."/>
            <person name="Campitelli B."/>
            <person name="Daum C."/>
            <person name="Gordon S."/>
            <person name="Gould B."/>
            <person name="Lipzen A."/>
            <person name="MacQueen A."/>
            <person name="Palacio-Mejia J."/>
            <person name="Plott C."/>
            <person name="Shakirov E."/>
            <person name="Shu S."/>
            <person name="Yoshinaga Y."/>
            <person name="Zane M."/>
            <person name="Rokhsar D."/>
            <person name="Grimwood J."/>
            <person name="Schmutz J."/>
            <person name="Juenger T."/>
        </authorList>
    </citation>
    <scope>NUCLEOTIDE SEQUENCE [LARGE SCALE GENOMIC DNA]</scope>
    <source>
        <strain evidence="2">cv. HAL2</strain>
    </source>
</reference>
<organism evidence="1 2">
    <name type="scientific">Panicum hallii var. hallii</name>
    <dbReference type="NCBI Taxonomy" id="1504633"/>
    <lineage>
        <taxon>Eukaryota</taxon>
        <taxon>Viridiplantae</taxon>
        <taxon>Streptophyta</taxon>
        <taxon>Embryophyta</taxon>
        <taxon>Tracheophyta</taxon>
        <taxon>Spermatophyta</taxon>
        <taxon>Magnoliopsida</taxon>
        <taxon>Liliopsida</taxon>
        <taxon>Poales</taxon>
        <taxon>Poaceae</taxon>
        <taxon>PACMAD clade</taxon>
        <taxon>Panicoideae</taxon>
        <taxon>Panicodae</taxon>
        <taxon>Paniceae</taxon>
        <taxon>Panicinae</taxon>
        <taxon>Panicum</taxon>
        <taxon>Panicum sect. Panicum</taxon>
    </lineage>
</organism>
<evidence type="ECO:0000313" key="1">
    <source>
        <dbReference type="EMBL" id="PUZ60369.1"/>
    </source>
</evidence>
<dbReference type="AlphaFoldDB" id="A0A2T7DXQ8"/>